<feature type="transmembrane region" description="Helical" evidence="6">
    <location>
        <begin position="331"/>
        <end position="350"/>
    </location>
</feature>
<keyword evidence="5 6" id="KW-0472">Membrane</keyword>
<evidence type="ECO:0000256" key="6">
    <source>
        <dbReference type="SAM" id="Phobius"/>
    </source>
</evidence>
<protein>
    <recommendedName>
        <fullName evidence="7">Major facilitator superfamily (MFS) profile domain-containing protein</fullName>
    </recommendedName>
</protein>
<feature type="transmembrane region" description="Helical" evidence="6">
    <location>
        <begin position="197"/>
        <end position="216"/>
    </location>
</feature>
<evidence type="ECO:0000256" key="2">
    <source>
        <dbReference type="ARBA" id="ARBA00022448"/>
    </source>
</evidence>
<keyword evidence="3 6" id="KW-0812">Transmembrane</keyword>
<dbReference type="SUPFAM" id="SSF103473">
    <property type="entry name" value="MFS general substrate transporter"/>
    <property type="match status" value="1"/>
</dbReference>
<feature type="transmembrane region" description="Helical" evidence="6">
    <location>
        <begin position="391"/>
        <end position="412"/>
    </location>
</feature>
<comment type="caution">
    <text evidence="8">The sequence shown here is derived from an EMBL/GenBank/DDBJ whole genome shotgun (WGS) entry which is preliminary data.</text>
</comment>
<evidence type="ECO:0000313" key="9">
    <source>
        <dbReference type="Proteomes" id="UP000288859"/>
    </source>
</evidence>
<dbReference type="PANTHER" id="PTHR43791:SF52">
    <property type="entry name" value="TRANSPORTER, PUTATIVE (AFU_ORTHOLOGUE AFUA_1G11820)-RELATED"/>
    <property type="match status" value="1"/>
</dbReference>
<evidence type="ECO:0000256" key="1">
    <source>
        <dbReference type="ARBA" id="ARBA00004141"/>
    </source>
</evidence>
<dbReference type="GO" id="GO:0016020">
    <property type="term" value="C:membrane"/>
    <property type="evidence" value="ECO:0007669"/>
    <property type="project" value="UniProtKB-SubCell"/>
</dbReference>
<dbReference type="FunFam" id="1.20.1250.20:FF:000013">
    <property type="entry name" value="MFS general substrate transporter"/>
    <property type="match status" value="1"/>
</dbReference>
<dbReference type="InterPro" id="IPR011701">
    <property type="entry name" value="MFS"/>
</dbReference>
<dbReference type="PROSITE" id="PS50850">
    <property type="entry name" value="MFS"/>
    <property type="match status" value="1"/>
</dbReference>
<dbReference type="EMBL" id="NAJM01000003">
    <property type="protein sequence ID" value="RVX75025.1"/>
    <property type="molecule type" value="Genomic_DNA"/>
</dbReference>
<proteinExistence type="predicted"/>
<feature type="transmembrane region" description="Helical" evidence="6">
    <location>
        <begin position="228"/>
        <end position="250"/>
    </location>
</feature>
<feature type="transmembrane region" description="Helical" evidence="6">
    <location>
        <begin position="298"/>
        <end position="319"/>
    </location>
</feature>
<comment type="subcellular location">
    <subcellularLocation>
        <location evidence="1">Membrane</location>
        <topology evidence="1">Multi-pass membrane protein</topology>
    </subcellularLocation>
</comment>
<dbReference type="FunFam" id="1.20.1250.20:FF:000034">
    <property type="entry name" value="MFS general substrate transporter"/>
    <property type="match status" value="1"/>
</dbReference>
<keyword evidence="2" id="KW-0813">Transport</keyword>
<dbReference type="VEuPathDB" id="FungiDB:PV10_04683"/>
<feature type="transmembrane region" description="Helical" evidence="6">
    <location>
        <begin position="108"/>
        <end position="128"/>
    </location>
</feature>
<evidence type="ECO:0000256" key="4">
    <source>
        <dbReference type="ARBA" id="ARBA00022989"/>
    </source>
</evidence>
<dbReference type="PANTHER" id="PTHR43791">
    <property type="entry name" value="PERMEASE-RELATED"/>
    <property type="match status" value="1"/>
</dbReference>
<organism evidence="8 9">
    <name type="scientific">Exophiala mesophila</name>
    <name type="common">Black yeast-like fungus</name>
    <dbReference type="NCBI Taxonomy" id="212818"/>
    <lineage>
        <taxon>Eukaryota</taxon>
        <taxon>Fungi</taxon>
        <taxon>Dikarya</taxon>
        <taxon>Ascomycota</taxon>
        <taxon>Pezizomycotina</taxon>
        <taxon>Eurotiomycetes</taxon>
        <taxon>Chaetothyriomycetidae</taxon>
        <taxon>Chaetothyriales</taxon>
        <taxon>Herpotrichiellaceae</taxon>
        <taxon>Exophiala</taxon>
    </lineage>
</organism>
<dbReference type="Gene3D" id="1.20.1250.20">
    <property type="entry name" value="MFS general substrate transporter like domains"/>
    <property type="match status" value="2"/>
</dbReference>
<evidence type="ECO:0000313" key="8">
    <source>
        <dbReference type="EMBL" id="RVX75025.1"/>
    </source>
</evidence>
<feature type="transmembrane region" description="Helical" evidence="6">
    <location>
        <begin position="65"/>
        <end position="82"/>
    </location>
</feature>
<feature type="domain" description="Major facilitator superfamily (MFS) profile" evidence="7">
    <location>
        <begin position="69"/>
        <end position="484"/>
    </location>
</feature>
<dbReference type="AlphaFoldDB" id="A0A438NH18"/>
<evidence type="ECO:0000256" key="5">
    <source>
        <dbReference type="ARBA" id="ARBA00023136"/>
    </source>
</evidence>
<feature type="transmembrane region" description="Helical" evidence="6">
    <location>
        <begin position="135"/>
        <end position="158"/>
    </location>
</feature>
<evidence type="ECO:0000259" key="7">
    <source>
        <dbReference type="PROSITE" id="PS50850"/>
    </source>
</evidence>
<dbReference type="GO" id="GO:0022857">
    <property type="term" value="F:transmembrane transporter activity"/>
    <property type="evidence" value="ECO:0007669"/>
    <property type="project" value="InterPro"/>
</dbReference>
<dbReference type="InterPro" id="IPR036259">
    <property type="entry name" value="MFS_trans_sf"/>
</dbReference>
<reference evidence="8 9" key="1">
    <citation type="submission" date="2017-03" db="EMBL/GenBank/DDBJ databases">
        <title>Genomes of endolithic fungi from Antarctica.</title>
        <authorList>
            <person name="Coleine C."/>
            <person name="Masonjones S."/>
            <person name="Stajich J.E."/>
        </authorList>
    </citation>
    <scope>NUCLEOTIDE SEQUENCE [LARGE SCALE GENOMIC DNA]</scope>
    <source>
        <strain evidence="8 9">CCFEE 6314</strain>
    </source>
</reference>
<gene>
    <name evidence="8" type="ORF">B0A52_01302</name>
</gene>
<feature type="transmembrane region" description="Helical" evidence="6">
    <location>
        <begin position="424"/>
        <end position="447"/>
    </location>
</feature>
<dbReference type="InterPro" id="IPR020846">
    <property type="entry name" value="MFS_dom"/>
</dbReference>
<dbReference type="OrthoDB" id="2985014at2759"/>
<evidence type="ECO:0000256" key="3">
    <source>
        <dbReference type="ARBA" id="ARBA00022692"/>
    </source>
</evidence>
<keyword evidence="4 6" id="KW-1133">Transmembrane helix</keyword>
<dbReference type="Pfam" id="PF07690">
    <property type="entry name" value="MFS_1"/>
    <property type="match status" value="1"/>
</dbReference>
<feature type="transmembrane region" description="Helical" evidence="6">
    <location>
        <begin position="164"/>
        <end position="185"/>
    </location>
</feature>
<feature type="transmembrane region" description="Helical" evidence="6">
    <location>
        <begin position="362"/>
        <end position="379"/>
    </location>
</feature>
<feature type="transmembrane region" description="Helical" evidence="6">
    <location>
        <begin position="453"/>
        <end position="475"/>
    </location>
</feature>
<name>A0A438NH18_EXOME</name>
<sequence>MAPVRRNTHQHVMAIPQAIPVQASDTEPVKEFVEHDKELSDHNIEHIDRPRDIDHEAEHKIRVKVDFRLMPMLCVLLMVAYLDRTNIGNARIQGLEADLGMTGTDYNIALFVFFIPYIVLDVPLNILMKRLRPSLYLGTLCTSWGIVTVCQGVTQSYAGLIVCRVLLGCFEAGFLAGAIYMMAMYYTRYELHTRMSLWYSAGTLCGAFGGLLAYAIAHMDGTSGYSAWRWIFIIEGAFTTGVGILTFFVLPDWPEQARFLKDDERAILIAKLSRDTGEYVENKTTVEVLKETFTDPKILFCATMYFGTSVTGAASSFFLPSILRQFGWTSIKAQYMSIPVWLVAWVLQIFNGFASDKVHRRWPFFFFPLCLSVIGYSLLLGQRNLALGVRYMATFFVVSGCWAALAMTMTWLNNNSVGKKRRGVASAAILAIGNTGSIVGSFIFLAAEAPRYTTGYSVALVTVILAQTAATGYLFHAIHENKAKARGARDHLLALPESEQAELGSKHPSYRYTY</sequence>
<dbReference type="Proteomes" id="UP000288859">
    <property type="component" value="Unassembled WGS sequence"/>
</dbReference>
<accession>A0A438NH18</accession>